<protein>
    <recommendedName>
        <fullName evidence="5">DUF3040 domain-containing protein</fullName>
    </recommendedName>
</protein>
<organism evidence="3 4">
    <name type="scientific">Nocardia macrotermitis</name>
    <dbReference type="NCBI Taxonomy" id="2585198"/>
    <lineage>
        <taxon>Bacteria</taxon>
        <taxon>Bacillati</taxon>
        <taxon>Actinomycetota</taxon>
        <taxon>Actinomycetes</taxon>
        <taxon>Mycobacteriales</taxon>
        <taxon>Nocardiaceae</taxon>
        <taxon>Nocardia</taxon>
    </lineage>
</organism>
<dbReference type="Proteomes" id="UP000438448">
    <property type="component" value="Unassembled WGS sequence"/>
</dbReference>
<proteinExistence type="predicted"/>
<feature type="transmembrane region" description="Helical" evidence="2">
    <location>
        <begin position="70"/>
        <end position="89"/>
    </location>
</feature>
<gene>
    <name evidence="3" type="ORF">NRB20_44090</name>
</gene>
<evidence type="ECO:0008006" key="5">
    <source>
        <dbReference type="Google" id="ProtNLM"/>
    </source>
</evidence>
<accession>A0A7K0D6F3</accession>
<keyword evidence="2" id="KW-0472">Membrane</keyword>
<dbReference type="OrthoDB" id="5244024at2"/>
<comment type="caution">
    <text evidence="3">The sequence shown here is derived from an EMBL/GenBank/DDBJ whole genome shotgun (WGS) entry which is preliminary data.</text>
</comment>
<feature type="transmembrane region" description="Helical" evidence="2">
    <location>
        <begin position="95"/>
        <end position="117"/>
    </location>
</feature>
<dbReference type="AlphaFoldDB" id="A0A7K0D6F3"/>
<sequence>MVAESRQGRLSVAYPEATTTPSAGGGTVPLSEHEQRMLEQIESALYAEDPKFASTVRGGRLRSATGRRRLQSAALFVLGLCLLIAGIALPVKPGGFPIISLFGFIVMFGAGVLLLLGSSGASGSGRRGADASQGGGPTPGRGKQRKQGGGFSARMEDRFRRRFEQDN</sequence>
<evidence type="ECO:0000256" key="1">
    <source>
        <dbReference type="SAM" id="MobiDB-lite"/>
    </source>
</evidence>
<dbReference type="EMBL" id="WEGK01000009">
    <property type="protein sequence ID" value="MQY21299.1"/>
    <property type="molecule type" value="Genomic_DNA"/>
</dbReference>
<feature type="region of interest" description="Disordered" evidence="1">
    <location>
        <begin position="1"/>
        <end position="27"/>
    </location>
</feature>
<dbReference type="InterPro" id="IPR021401">
    <property type="entry name" value="DUF3040"/>
</dbReference>
<feature type="region of interest" description="Disordered" evidence="1">
    <location>
        <begin position="124"/>
        <end position="167"/>
    </location>
</feature>
<feature type="compositionally biased region" description="Basic and acidic residues" evidence="1">
    <location>
        <begin position="154"/>
        <end position="167"/>
    </location>
</feature>
<keyword evidence="4" id="KW-1185">Reference proteome</keyword>
<reference evidence="3 4" key="1">
    <citation type="submission" date="2019-10" db="EMBL/GenBank/DDBJ databases">
        <title>Nocardia macrotermitis sp. nov. and Nocardia aurantia sp. nov., isolated from the gut of fungus growing-termite Macrotermes natalensis.</title>
        <authorList>
            <person name="Benndorf R."/>
            <person name="Schwitalla J."/>
            <person name="Martin K."/>
            <person name="De Beer W."/>
            <person name="Kaster A.-K."/>
            <person name="Vollmers J."/>
            <person name="Poulsen M."/>
            <person name="Beemelmanns C."/>
        </authorList>
    </citation>
    <scope>NUCLEOTIDE SEQUENCE [LARGE SCALE GENOMIC DNA]</scope>
    <source>
        <strain evidence="3 4">RB20</strain>
    </source>
</reference>
<evidence type="ECO:0000313" key="3">
    <source>
        <dbReference type="EMBL" id="MQY21299.1"/>
    </source>
</evidence>
<keyword evidence="2" id="KW-0812">Transmembrane</keyword>
<keyword evidence="2" id="KW-1133">Transmembrane helix</keyword>
<evidence type="ECO:0000256" key="2">
    <source>
        <dbReference type="SAM" id="Phobius"/>
    </source>
</evidence>
<evidence type="ECO:0000313" key="4">
    <source>
        <dbReference type="Proteomes" id="UP000438448"/>
    </source>
</evidence>
<dbReference type="Pfam" id="PF11239">
    <property type="entry name" value="DUF3040"/>
    <property type="match status" value="1"/>
</dbReference>
<name>A0A7K0D6F3_9NOCA</name>